<keyword evidence="3" id="KW-0560">Oxidoreductase</keyword>
<evidence type="ECO:0000313" key="5">
    <source>
        <dbReference type="EMBL" id="EIW87386.1"/>
    </source>
</evidence>
<dbReference type="PANTHER" id="PTHR43150">
    <property type="entry name" value="HYPERKINETIC, ISOFORM M"/>
    <property type="match status" value="1"/>
</dbReference>
<dbReference type="AlphaFoldDB" id="A0A5M3N7U9"/>
<organism evidence="5 6">
    <name type="scientific">Coniophora puteana (strain RWD-64-598)</name>
    <name type="common">Brown rot fungus</name>
    <dbReference type="NCBI Taxonomy" id="741705"/>
    <lineage>
        <taxon>Eukaryota</taxon>
        <taxon>Fungi</taxon>
        <taxon>Dikarya</taxon>
        <taxon>Basidiomycota</taxon>
        <taxon>Agaricomycotina</taxon>
        <taxon>Agaricomycetes</taxon>
        <taxon>Agaricomycetidae</taxon>
        <taxon>Boletales</taxon>
        <taxon>Coniophorineae</taxon>
        <taxon>Coniophoraceae</taxon>
        <taxon>Coniophora</taxon>
    </lineage>
</organism>
<dbReference type="Proteomes" id="UP000053558">
    <property type="component" value="Unassembled WGS sequence"/>
</dbReference>
<keyword evidence="5" id="KW-0406">Ion transport</keyword>
<evidence type="ECO:0000256" key="2">
    <source>
        <dbReference type="ARBA" id="ARBA00022857"/>
    </source>
</evidence>
<comment type="caution">
    <text evidence="5">The sequence shown here is derived from an EMBL/GenBank/DDBJ whole genome shotgun (WGS) entry which is preliminary data.</text>
</comment>
<dbReference type="InterPro" id="IPR005399">
    <property type="entry name" value="K_chnl_volt-dep_bsu_KCNAB-rel"/>
</dbReference>
<dbReference type="OMA" id="YEHGINM"/>
<evidence type="ECO:0000313" key="6">
    <source>
        <dbReference type="Proteomes" id="UP000053558"/>
    </source>
</evidence>
<evidence type="ECO:0000259" key="4">
    <source>
        <dbReference type="Pfam" id="PF00248"/>
    </source>
</evidence>
<dbReference type="GO" id="GO:0034220">
    <property type="term" value="P:monoatomic ion transmembrane transport"/>
    <property type="evidence" value="ECO:0007669"/>
    <property type="project" value="UniProtKB-KW"/>
</dbReference>
<dbReference type="Pfam" id="PF00248">
    <property type="entry name" value="Aldo_ket_red"/>
    <property type="match status" value="1"/>
</dbReference>
<name>A0A5M3N7U9_CONPW</name>
<dbReference type="Gene3D" id="3.20.20.100">
    <property type="entry name" value="NADP-dependent oxidoreductase domain"/>
    <property type="match status" value="1"/>
</dbReference>
<dbReference type="OrthoDB" id="1720422at2759"/>
<dbReference type="EMBL" id="JH711573">
    <property type="protein sequence ID" value="EIW87386.1"/>
    <property type="molecule type" value="Genomic_DNA"/>
</dbReference>
<dbReference type="GO" id="GO:0016491">
    <property type="term" value="F:oxidoreductase activity"/>
    <property type="evidence" value="ECO:0007669"/>
    <property type="project" value="UniProtKB-KW"/>
</dbReference>
<evidence type="ECO:0000256" key="3">
    <source>
        <dbReference type="ARBA" id="ARBA00023002"/>
    </source>
</evidence>
<dbReference type="InterPro" id="IPR036812">
    <property type="entry name" value="NAD(P)_OxRdtase_dom_sf"/>
</dbReference>
<dbReference type="PANTHER" id="PTHR43150:SF2">
    <property type="entry name" value="HYPERKINETIC, ISOFORM M"/>
    <property type="match status" value="1"/>
</dbReference>
<gene>
    <name evidence="5" type="ORF">CONPUDRAFT_141510</name>
</gene>
<comment type="similarity">
    <text evidence="1">Belongs to the shaker potassium channel beta subunit family.</text>
</comment>
<sequence>MGDYSMDHQEVMFNPKAMPFRKLGSSGLRVPLFSLGGWLTMGLTVKGDPVKEIVRTAYEHGINMFDTAENYAQGQSEVEMGRVIRELGLRRSNIIVSTKLFFGEQTEGPNDMGLSRKHIITGTQASLKRLGLEYVDVIFAHRSDMTVSIEEVVRAFNYVLDKGWAFYWATSEWSAYEIEEAHHIAEKLGMQGPIVEQCQHNMFCRERPEKEYSPLYKKYGVGKTVFSALASGLLTGKYNNGVPEGSRFADPACGARFKGTVESFSRQEGQAKLDKVRKLSELAQNELDCTVGQLALAWVARDPNTSSVILGASKPEQVLDNLKALDVIPKLTPEVLAKIDDILENRPAPPSTFGRPPLDAFIPCV</sequence>
<evidence type="ECO:0000256" key="1">
    <source>
        <dbReference type="ARBA" id="ARBA00006515"/>
    </source>
</evidence>
<keyword evidence="2" id="KW-0521">NADP</keyword>
<keyword evidence="5" id="KW-0407">Ion channel</keyword>
<dbReference type="GeneID" id="19201638"/>
<reference evidence="6" key="1">
    <citation type="journal article" date="2012" name="Science">
        <title>The Paleozoic origin of enzymatic lignin decomposition reconstructed from 31 fungal genomes.</title>
        <authorList>
            <person name="Floudas D."/>
            <person name="Binder M."/>
            <person name="Riley R."/>
            <person name="Barry K."/>
            <person name="Blanchette R.A."/>
            <person name="Henrissat B."/>
            <person name="Martinez A.T."/>
            <person name="Otillar R."/>
            <person name="Spatafora J.W."/>
            <person name="Yadav J.S."/>
            <person name="Aerts A."/>
            <person name="Benoit I."/>
            <person name="Boyd A."/>
            <person name="Carlson A."/>
            <person name="Copeland A."/>
            <person name="Coutinho P.M."/>
            <person name="de Vries R.P."/>
            <person name="Ferreira P."/>
            <person name="Findley K."/>
            <person name="Foster B."/>
            <person name="Gaskell J."/>
            <person name="Glotzer D."/>
            <person name="Gorecki P."/>
            <person name="Heitman J."/>
            <person name="Hesse C."/>
            <person name="Hori C."/>
            <person name="Igarashi K."/>
            <person name="Jurgens J.A."/>
            <person name="Kallen N."/>
            <person name="Kersten P."/>
            <person name="Kohler A."/>
            <person name="Kuees U."/>
            <person name="Kumar T.K.A."/>
            <person name="Kuo A."/>
            <person name="LaButti K."/>
            <person name="Larrondo L.F."/>
            <person name="Lindquist E."/>
            <person name="Ling A."/>
            <person name="Lombard V."/>
            <person name="Lucas S."/>
            <person name="Lundell T."/>
            <person name="Martin R."/>
            <person name="McLaughlin D.J."/>
            <person name="Morgenstern I."/>
            <person name="Morin E."/>
            <person name="Murat C."/>
            <person name="Nagy L.G."/>
            <person name="Nolan M."/>
            <person name="Ohm R.A."/>
            <person name="Patyshakuliyeva A."/>
            <person name="Rokas A."/>
            <person name="Ruiz-Duenas F.J."/>
            <person name="Sabat G."/>
            <person name="Salamov A."/>
            <person name="Samejima M."/>
            <person name="Schmutz J."/>
            <person name="Slot J.C."/>
            <person name="St John F."/>
            <person name="Stenlid J."/>
            <person name="Sun H."/>
            <person name="Sun S."/>
            <person name="Syed K."/>
            <person name="Tsang A."/>
            <person name="Wiebenga A."/>
            <person name="Young D."/>
            <person name="Pisabarro A."/>
            <person name="Eastwood D.C."/>
            <person name="Martin F."/>
            <person name="Cullen D."/>
            <person name="Grigoriev I.V."/>
            <person name="Hibbett D.S."/>
        </authorList>
    </citation>
    <scope>NUCLEOTIDE SEQUENCE [LARGE SCALE GENOMIC DNA]</scope>
    <source>
        <strain evidence="6">RWD-64-598 SS2</strain>
    </source>
</reference>
<dbReference type="PRINTS" id="PR01577">
    <property type="entry name" value="KCNABCHANNEL"/>
</dbReference>
<dbReference type="RefSeq" id="XP_007763888.1">
    <property type="nucleotide sequence ID" value="XM_007765698.1"/>
</dbReference>
<protein>
    <submittedName>
        <fullName evidence="5">Voltage-gated potassium channel beta-2 subunit</fullName>
    </submittedName>
</protein>
<feature type="domain" description="NADP-dependent oxidoreductase" evidence="4">
    <location>
        <begin position="35"/>
        <end position="343"/>
    </location>
</feature>
<accession>A0A5M3N7U9</accession>
<proteinExistence type="inferred from homology"/>
<keyword evidence="6" id="KW-1185">Reference proteome</keyword>
<dbReference type="KEGG" id="cput:CONPUDRAFT_141510"/>
<keyword evidence="5" id="KW-0813">Transport</keyword>
<dbReference type="SUPFAM" id="SSF51430">
    <property type="entry name" value="NAD(P)-linked oxidoreductase"/>
    <property type="match status" value="1"/>
</dbReference>
<dbReference type="InterPro" id="IPR023210">
    <property type="entry name" value="NADP_OxRdtase_dom"/>
</dbReference>